<dbReference type="Proteomes" id="UP000199236">
    <property type="component" value="Unassembled WGS sequence"/>
</dbReference>
<evidence type="ECO:0000256" key="5">
    <source>
        <dbReference type="PIRSR" id="PIRSR606118-50"/>
    </source>
</evidence>
<evidence type="ECO:0000256" key="3">
    <source>
        <dbReference type="ARBA" id="ARBA00023125"/>
    </source>
</evidence>
<protein>
    <submittedName>
        <fullName evidence="8">Resolvase, N terminal domain</fullName>
    </submittedName>
</protein>
<keyword evidence="2" id="KW-0229">DNA integration</keyword>
<gene>
    <name evidence="8" type="ORF">SAMN04488056_1228</name>
</gene>
<organism evidence="8 9">
    <name type="scientific">Cohaesibacter marisflavi</name>
    <dbReference type="NCBI Taxonomy" id="655353"/>
    <lineage>
        <taxon>Bacteria</taxon>
        <taxon>Pseudomonadati</taxon>
        <taxon>Pseudomonadota</taxon>
        <taxon>Alphaproteobacteria</taxon>
        <taxon>Hyphomicrobiales</taxon>
        <taxon>Cohaesibacteraceae</taxon>
    </lineage>
</organism>
<dbReference type="InterPro" id="IPR006118">
    <property type="entry name" value="Recombinase_CS"/>
</dbReference>
<evidence type="ECO:0000313" key="9">
    <source>
        <dbReference type="Proteomes" id="UP000199236"/>
    </source>
</evidence>
<name>A0A1I5ML50_9HYPH</name>
<dbReference type="STRING" id="655353.SAMN04488056_1228"/>
<dbReference type="PANTHER" id="PTHR30461:SF26">
    <property type="entry name" value="RESOLVASE HOMOLOG YNEB"/>
    <property type="match status" value="1"/>
</dbReference>
<evidence type="ECO:0000256" key="6">
    <source>
        <dbReference type="PROSITE-ProRule" id="PRU10137"/>
    </source>
</evidence>
<dbReference type="Gene3D" id="3.40.50.1390">
    <property type="entry name" value="Resolvase, N-terminal catalytic domain"/>
    <property type="match status" value="1"/>
</dbReference>
<dbReference type="InterPro" id="IPR036162">
    <property type="entry name" value="Resolvase-like_N_sf"/>
</dbReference>
<sequence length="96" mass="10713">MRLFGYARVSTSQQSLEIQVNALKEAGVLESRIFSDKASGSHLDREGLHLLRIKVEGGDVILIKKLDRLGRNTEDISFSDAVCCFLELSMRSSVRT</sequence>
<dbReference type="Pfam" id="PF00239">
    <property type="entry name" value="Resolvase"/>
    <property type="match status" value="1"/>
</dbReference>
<dbReference type="SUPFAM" id="SSF53041">
    <property type="entry name" value="Resolvase-like"/>
    <property type="match status" value="1"/>
</dbReference>
<dbReference type="InterPro" id="IPR050639">
    <property type="entry name" value="SSR_resolvase"/>
</dbReference>
<evidence type="ECO:0000256" key="2">
    <source>
        <dbReference type="ARBA" id="ARBA00022908"/>
    </source>
</evidence>
<keyword evidence="4" id="KW-0233">DNA recombination</keyword>
<feature type="domain" description="Resolvase/invertase-type recombinase catalytic" evidence="7">
    <location>
        <begin position="2"/>
        <end position="96"/>
    </location>
</feature>
<dbReference type="InterPro" id="IPR006119">
    <property type="entry name" value="Resolv_N"/>
</dbReference>
<evidence type="ECO:0000259" key="7">
    <source>
        <dbReference type="PROSITE" id="PS51736"/>
    </source>
</evidence>
<dbReference type="AlphaFoldDB" id="A0A1I5ML50"/>
<dbReference type="GO" id="GO:0015074">
    <property type="term" value="P:DNA integration"/>
    <property type="evidence" value="ECO:0007669"/>
    <property type="project" value="UniProtKB-KW"/>
</dbReference>
<keyword evidence="9" id="KW-1185">Reference proteome</keyword>
<accession>A0A1I5ML50</accession>
<reference evidence="8 9" key="1">
    <citation type="submission" date="2016-10" db="EMBL/GenBank/DDBJ databases">
        <authorList>
            <person name="de Groot N.N."/>
        </authorList>
    </citation>
    <scope>NUCLEOTIDE SEQUENCE [LARGE SCALE GENOMIC DNA]</scope>
    <source>
        <strain evidence="8 9">CGMCC 1.9157</strain>
    </source>
</reference>
<dbReference type="PROSITE" id="PS00397">
    <property type="entry name" value="RECOMBINASES_1"/>
    <property type="match status" value="1"/>
</dbReference>
<dbReference type="GO" id="GO:0000150">
    <property type="term" value="F:DNA strand exchange activity"/>
    <property type="evidence" value="ECO:0007669"/>
    <property type="project" value="InterPro"/>
</dbReference>
<dbReference type="EMBL" id="FOVR01000022">
    <property type="protein sequence ID" value="SFP10037.1"/>
    <property type="molecule type" value="Genomic_DNA"/>
</dbReference>
<evidence type="ECO:0000313" key="8">
    <source>
        <dbReference type="EMBL" id="SFP10037.1"/>
    </source>
</evidence>
<evidence type="ECO:0000256" key="1">
    <source>
        <dbReference type="ARBA" id="ARBA00009913"/>
    </source>
</evidence>
<feature type="active site" description="O-(5'-phospho-DNA)-serine intermediate" evidence="5 6">
    <location>
        <position position="10"/>
    </location>
</feature>
<dbReference type="PROSITE" id="PS51736">
    <property type="entry name" value="RECOMBINASES_3"/>
    <property type="match status" value="1"/>
</dbReference>
<keyword evidence="3" id="KW-0238">DNA-binding</keyword>
<dbReference type="GO" id="GO:0003677">
    <property type="term" value="F:DNA binding"/>
    <property type="evidence" value="ECO:0007669"/>
    <property type="project" value="UniProtKB-KW"/>
</dbReference>
<dbReference type="SMART" id="SM00857">
    <property type="entry name" value="Resolvase"/>
    <property type="match status" value="1"/>
</dbReference>
<dbReference type="PROSITE" id="PS00398">
    <property type="entry name" value="RECOMBINASES_2"/>
    <property type="match status" value="1"/>
</dbReference>
<dbReference type="CDD" id="cd03768">
    <property type="entry name" value="SR_ResInv"/>
    <property type="match status" value="1"/>
</dbReference>
<proteinExistence type="inferred from homology"/>
<dbReference type="PANTHER" id="PTHR30461">
    <property type="entry name" value="DNA-INVERTASE FROM LAMBDOID PROPHAGE"/>
    <property type="match status" value="1"/>
</dbReference>
<evidence type="ECO:0000256" key="4">
    <source>
        <dbReference type="ARBA" id="ARBA00023172"/>
    </source>
</evidence>
<comment type="similarity">
    <text evidence="1">Belongs to the site-specific recombinase resolvase family.</text>
</comment>